<dbReference type="Proteomes" id="UP000290921">
    <property type="component" value="Unassembled WGS sequence"/>
</dbReference>
<comment type="caution">
    <text evidence="1">The sequence shown here is derived from an EMBL/GenBank/DDBJ whole genome shotgun (WGS) entry which is preliminary data.</text>
</comment>
<evidence type="ECO:0008006" key="3">
    <source>
        <dbReference type="Google" id="ProtNLM"/>
    </source>
</evidence>
<dbReference type="RefSeq" id="WP_129031042.1">
    <property type="nucleotide sequence ID" value="NZ_QMAP01000022.1"/>
</dbReference>
<reference evidence="1 2" key="1">
    <citation type="submission" date="2018-06" db="EMBL/GenBank/DDBJ databases">
        <title>Genome conservation of Clostridium tetani.</title>
        <authorList>
            <person name="Bruggemann H."/>
            <person name="Popoff M.R."/>
        </authorList>
    </citation>
    <scope>NUCLEOTIDE SEQUENCE [LARGE SCALE GENOMIC DNA]</scope>
    <source>
        <strain evidence="1 2">2017.061</strain>
    </source>
</reference>
<evidence type="ECO:0000313" key="2">
    <source>
        <dbReference type="Proteomes" id="UP000290921"/>
    </source>
</evidence>
<accession>A0A4Q0VAT8</accession>
<dbReference type="AlphaFoldDB" id="A0A4Q0VAT8"/>
<proteinExistence type="predicted"/>
<dbReference type="PROSITE" id="PS51257">
    <property type="entry name" value="PROKAR_LIPOPROTEIN"/>
    <property type="match status" value="1"/>
</dbReference>
<evidence type="ECO:0000313" key="1">
    <source>
        <dbReference type="EMBL" id="RXI44052.1"/>
    </source>
</evidence>
<organism evidence="1 2">
    <name type="scientific">Clostridium tetani</name>
    <dbReference type="NCBI Taxonomy" id="1513"/>
    <lineage>
        <taxon>Bacteria</taxon>
        <taxon>Bacillati</taxon>
        <taxon>Bacillota</taxon>
        <taxon>Clostridia</taxon>
        <taxon>Eubacteriales</taxon>
        <taxon>Clostridiaceae</taxon>
        <taxon>Clostridium</taxon>
    </lineage>
</organism>
<name>A0A4Q0VAT8_CLOTA</name>
<dbReference type="EMBL" id="QMAP01000022">
    <property type="protein sequence ID" value="RXI44052.1"/>
    <property type="molecule type" value="Genomic_DNA"/>
</dbReference>
<sequence length="152" mass="17988">MKNKIIFIVLCIFIISGCFVWKNYNEHPPSFIINNYLFVVYDKRELTSNEIEDYKGKKVGQTKQKTFFNPKDDGQCFKCPSKSSIFLVNRDKLGQDPYFKNRFSQTKGFDLLLINIGDKYYISNLVVSDVSKYNYIEELKRFALEFYGKYDL</sequence>
<gene>
    <name evidence="1" type="ORF">DP130_13765</name>
</gene>
<protein>
    <recommendedName>
        <fullName evidence="3">Lipoprotein</fullName>
    </recommendedName>
</protein>